<dbReference type="InterPro" id="IPR000719">
    <property type="entry name" value="Prot_kinase_dom"/>
</dbReference>
<reference evidence="11" key="1">
    <citation type="journal article" date="2019" name="Int. J. Syst. Evol. Microbiol.">
        <title>The Global Catalogue of Microorganisms (GCM) 10K type strain sequencing project: providing services to taxonomists for standard genome sequencing and annotation.</title>
        <authorList>
            <consortium name="The Broad Institute Genomics Platform"/>
            <consortium name="The Broad Institute Genome Sequencing Center for Infectious Disease"/>
            <person name="Wu L."/>
            <person name="Ma J."/>
        </authorList>
    </citation>
    <scope>NUCLEOTIDE SEQUENCE [LARGE SCALE GENOMIC DNA]</scope>
    <source>
        <strain evidence="11">IBRC-M 10908</strain>
    </source>
</reference>
<evidence type="ECO:0000256" key="3">
    <source>
        <dbReference type="ARBA" id="ARBA00022679"/>
    </source>
</evidence>
<dbReference type="Proteomes" id="UP001595823">
    <property type="component" value="Unassembled WGS sequence"/>
</dbReference>
<dbReference type="SMART" id="SM00220">
    <property type="entry name" value="S_TKc"/>
    <property type="match status" value="1"/>
</dbReference>
<dbReference type="Gene3D" id="1.10.510.10">
    <property type="entry name" value="Transferase(Phosphotransferase) domain 1"/>
    <property type="match status" value="1"/>
</dbReference>
<feature type="binding site" evidence="7">
    <location>
        <position position="35"/>
    </location>
    <ligand>
        <name>ATP</name>
        <dbReference type="ChEBI" id="CHEBI:30616"/>
    </ligand>
</feature>
<evidence type="ECO:0000256" key="2">
    <source>
        <dbReference type="ARBA" id="ARBA00022527"/>
    </source>
</evidence>
<keyword evidence="3" id="KW-0808">Transferase</keyword>
<gene>
    <name evidence="10" type="ORF">ACFPET_11135</name>
</gene>
<organism evidence="10 11">
    <name type="scientific">Salininema proteolyticum</name>
    <dbReference type="NCBI Taxonomy" id="1607685"/>
    <lineage>
        <taxon>Bacteria</taxon>
        <taxon>Bacillati</taxon>
        <taxon>Actinomycetota</taxon>
        <taxon>Actinomycetes</taxon>
        <taxon>Glycomycetales</taxon>
        <taxon>Glycomycetaceae</taxon>
        <taxon>Salininema</taxon>
    </lineage>
</organism>
<evidence type="ECO:0000256" key="4">
    <source>
        <dbReference type="ARBA" id="ARBA00022741"/>
    </source>
</evidence>
<dbReference type="Gene3D" id="1.25.40.10">
    <property type="entry name" value="Tetratricopeptide repeat domain"/>
    <property type="match status" value="1"/>
</dbReference>
<dbReference type="PANTHER" id="PTHR43289:SF6">
    <property type="entry name" value="SERINE_THREONINE-PROTEIN KINASE NEKL-3"/>
    <property type="match status" value="1"/>
</dbReference>
<dbReference type="EMBL" id="JBHSDK010000015">
    <property type="protein sequence ID" value="MFC4335755.1"/>
    <property type="molecule type" value="Genomic_DNA"/>
</dbReference>
<dbReference type="InterPro" id="IPR008271">
    <property type="entry name" value="Ser/Thr_kinase_AS"/>
</dbReference>
<name>A0ABV8TYW0_9ACTN</name>
<dbReference type="PROSITE" id="PS00107">
    <property type="entry name" value="PROTEIN_KINASE_ATP"/>
    <property type="match status" value="1"/>
</dbReference>
<evidence type="ECO:0000256" key="5">
    <source>
        <dbReference type="ARBA" id="ARBA00022777"/>
    </source>
</evidence>
<proteinExistence type="predicted"/>
<protein>
    <recommendedName>
        <fullName evidence="1">non-specific serine/threonine protein kinase</fullName>
        <ecNumber evidence="1">2.7.11.1</ecNumber>
    </recommendedName>
</protein>
<keyword evidence="6 7" id="KW-0067">ATP-binding</keyword>
<dbReference type="Pfam" id="PF00069">
    <property type="entry name" value="Pkinase"/>
    <property type="match status" value="1"/>
</dbReference>
<feature type="region of interest" description="Disordered" evidence="8">
    <location>
        <begin position="165"/>
        <end position="187"/>
    </location>
</feature>
<dbReference type="InterPro" id="IPR011990">
    <property type="entry name" value="TPR-like_helical_dom_sf"/>
</dbReference>
<dbReference type="PROSITE" id="PS50011">
    <property type="entry name" value="PROTEIN_KINASE_DOM"/>
    <property type="match status" value="1"/>
</dbReference>
<dbReference type="RefSeq" id="WP_380621693.1">
    <property type="nucleotide sequence ID" value="NZ_JBHSDK010000015.1"/>
</dbReference>
<keyword evidence="2" id="KW-0723">Serine/threonine-protein kinase</keyword>
<keyword evidence="11" id="KW-1185">Reference proteome</keyword>
<dbReference type="CDD" id="cd14014">
    <property type="entry name" value="STKc_PknB_like"/>
    <property type="match status" value="1"/>
</dbReference>
<dbReference type="SUPFAM" id="SSF48452">
    <property type="entry name" value="TPR-like"/>
    <property type="match status" value="1"/>
</dbReference>
<evidence type="ECO:0000256" key="7">
    <source>
        <dbReference type="PROSITE-ProRule" id="PRU10141"/>
    </source>
</evidence>
<dbReference type="Gene3D" id="3.30.200.20">
    <property type="entry name" value="Phosphorylase Kinase, domain 1"/>
    <property type="match status" value="1"/>
</dbReference>
<evidence type="ECO:0000259" key="9">
    <source>
        <dbReference type="PROSITE" id="PS50011"/>
    </source>
</evidence>
<dbReference type="PANTHER" id="PTHR43289">
    <property type="entry name" value="MITOGEN-ACTIVATED PROTEIN KINASE KINASE KINASE 20-RELATED"/>
    <property type="match status" value="1"/>
</dbReference>
<evidence type="ECO:0000256" key="8">
    <source>
        <dbReference type="SAM" id="MobiDB-lite"/>
    </source>
</evidence>
<comment type="caution">
    <text evidence="10">The sequence shown here is derived from an EMBL/GenBank/DDBJ whole genome shotgun (WGS) entry which is preliminary data.</text>
</comment>
<keyword evidence="4 7" id="KW-0547">Nucleotide-binding</keyword>
<sequence>MWNGRYRRRRAIGSGGMGTVFLAEDTRLGRDVAVKTVKSDHLEASQRDTVVARFRREARTAAATEHPNLPVVYDAGLDDEDDLYLVMEHIKGVSLDGPVDEGEPLPAVDVMAIGMQAAAALDALHSHGIVHRDVKPANLLLNEKGTVKVVDFGIATDTEGRTTRLTRTGFEPGTPEYQAPELLHGQRPEPRSDLYALGAVLYELATGAPLFAEAPSLYEVQRAHSETSPRRLDHPGLNALIANGLLRKSPSDRPATARDVYLRFRDLFTATDPAPETERLYGNPTLPLLIPSTPPTAVPMAPRILARNDGDRSAAADKAYREGDYRKALAEYRNLAEELEDTDPPAAFTARVRSVESLHRLGQAAVALQALESLVSQRRSQAPADESVLRAMLLYGRYLHSAGRTSEARRWHEATAAEAETLLGPGHPVTVEARNALAVPLPAGTPQDAHPPKARQ</sequence>
<evidence type="ECO:0000313" key="10">
    <source>
        <dbReference type="EMBL" id="MFC4335755.1"/>
    </source>
</evidence>
<evidence type="ECO:0000313" key="11">
    <source>
        <dbReference type="Proteomes" id="UP001595823"/>
    </source>
</evidence>
<dbReference type="EC" id="2.7.11.1" evidence="1"/>
<evidence type="ECO:0000256" key="1">
    <source>
        <dbReference type="ARBA" id="ARBA00012513"/>
    </source>
</evidence>
<feature type="domain" description="Protein kinase" evidence="9">
    <location>
        <begin position="6"/>
        <end position="268"/>
    </location>
</feature>
<keyword evidence="5 10" id="KW-0418">Kinase</keyword>
<accession>A0ABV8TYW0</accession>
<dbReference type="InterPro" id="IPR011009">
    <property type="entry name" value="Kinase-like_dom_sf"/>
</dbReference>
<dbReference type="SUPFAM" id="SSF56112">
    <property type="entry name" value="Protein kinase-like (PK-like)"/>
    <property type="match status" value="1"/>
</dbReference>
<dbReference type="GO" id="GO:0016301">
    <property type="term" value="F:kinase activity"/>
    <property type="evidence" value="ECO:0007669"/>
    <property type="project" value="UniProtKB-KW"/>
</dbReference>
<dbReference type="InterPro" id="IPR017441">
    <property type="entry name" value="Protein_kinase_ATP_BS"/>
</dbReference>
<dbReference type="PROSITE" id="PS00108">
    <property type="entry name" value="PROTEIN_KINASE_ST"/>
    <property type="match status" value="1"/>
</dbReference>
<evidence type="ECO:0000256" key="6">
    <source>
        <dbReference type="ARBA" id="ARBA00022840"/>
    </source>
</evidence>